<dbReference type="GO" id="GO:0000423">
    <property type="term" value="P:mitophagy"/>
    <property type="evidence" value="ECO:0007669"/>
    <property type="project" value="TreeGrafter"/>
</dbReference>
<keyword evidence="1" id="KW-0072">Autophagy</keyword>
<dbReference type="AlphaFoldDB" id="A0A4U1EB15"/>
<gene>
    <name evidence="2" type="ORF">EI555_008270</name>
</gene>
<dbReference type="GO" id="GO:0034271">
    <property type="term" value="C:phosphatidylinositol 3-kinase complex, class III, type I"/>
    <property type="evidence" value="ECO:0007669"/>
    <property type="project" value="TreeGrafter"/>
</dbReference>
<evidence type="ECO:0000313" key="3">
    <source>
        <dbReference type="Proteomes" id="UP000308365"/>
    </source>
</evidence>
<dbReference type="GO" id="GO:0000045">
    <property type="term" value="P:autophagosome assembly"/>
    <property type="evidence" value="ECO:0007669"/>
    <property type="project" value="TreeGrafter"/>
</dbReference>
<comment type="caution">
    <text evidence="2">The sequence shown here is derived from an EMBL/GenBank/DDBJ whole genome shotgun (WGS) entry which is preliminary data.</text>
</comment>
<dbReference type="PANTHER" id="PTHR12768:SF4">
    <property type="entry name" value="BECLIN-1"/>
    <property type="match status" value="1"/>
</dbReference>
<reference evidence="3" key="1">
    <citation type="journal article" date="2019" name="IScience">
        <title>Narwhal Genome Reveals Long-Term Low Genetic Diversity despite Current Large Abundance Size.</title>
        <authorList>
            <person name="Westbury M.V."/>
            <person name="Petersen B."/>
            <person name="Garde E."/>
            <person name="Heide-Jorgensen M.P."/>
            <person name="Lorenzen E.D."/>
        </authorList>
    </citation>
    <scope>NUCLEOTIDE SEQUENCE [LARGE SCALE GENOMIC DNA]</scope>
</reference>
<dbReference type="GO" id="GO:0043548">
    <property type="term" value="F:phosphatidylinositol 3-kinase binding"/>
    <property type="evidence" value="ECO:0007669"/>
    <property type="project" value="TreeGrafter"/>
</dbReference>
<dbReference type="GO" id="GO:0045324">
    <property type="term" value="P:late endosome to vacuole transport"/>
    <property type="evidence" value="ECO:0007669"/>
    <property type="project" value="TreeGrafter"/>
</dbReference>
<dbReference type="GO" id="GO:0006995">
    <property type="term" value="P:cellular response to nitrogen starvation"/>
    <property type="evidence" value="ECO:0007669"/>
    <property type="project" value="TreeGrafter"/>
</dbReference>
<dbReference type="Gene3D" id="1.10.418.40">
    <property type="entry name" value="Autophagy protein 6/Beclin 1"/>
    <property type="match status" value="1"/>
</dbReference>
<dbReference type="Proteomes" id="UP000308365">
    <property type="component" value="Unassembled WGS sequence"/>
</dbReference>
<dbReference type="EMBL" id="RWIC01005442">
    <property type="protein sequence ID" value="TKC33339.1"/>
    <property type="molecule type" value="Genomic_DNA"/>
</dbReference>
<dbReference type="PANTHER" id="PTHR12768">
    <property type="entry name" value="BECLIN 1"/>
    <property type="match status" value="1"/>
</dbReference>
<dbReference type="InterPro" id="IPR007243">
    <property type="entry name" value="Atg6/Beclin"/>
</dbReference>
<dbReference type="GO" id="GO:0030674">
    <property type="term" value="F:protein-macromolecule adaptor activity"/>
    <property type="evidence" value="ECO:0007669"/>
    <property type="project" value="TreeGrafter"/>
</dbReference>
<dbReference type="GO" id="GO:0034272">
    <property type="term" value="C:phosphatidylinositol 3-kinase complex, class III, type II"/>
    <property type="evidence" value="ECO:0007669"/>
    <property type="project" value="TreeGrafter"/>
</dbReference>
<evidence type="ECO:0000256" key="1">
    <source>
        <dbReference type="ARBA" id="ARBA00023006"/>
    </source>
</evidence>
<accession>A0A4U1EB15</accession>
<evidence type="ECO:0000313" key="2">
    <source>
        <dbReference type="EMBL" id="TKC33339.1"/>
    </source>
</evidence>
<dbReference type="GO" id="GO:0000407">
    <property type="term" value="C:phagophore assembly site"/>
    <property type="evidence" value="ECO:0007669"/>
    <property type="project" value="TreeGrafter"/>
</dbReference>
<feature type="non-terminal residue" evidence="2">
    <location>
        <position position="1"/>
    </location>
</feature>
<organism evidence="2 3">
    <name type="scientific">Monodon monoceros</name>
    <name type="common">Narwhal</name>
    <name type="synonym">Ceratodon monodon</name>
    <dbReference type="NCBI Taxonomy" id="40151"/>
    <lineage>
        <taxon>Eukaryota</taxon>
        <taxon>Metazoa</taxon>
        <taxon>Chordata</taxon>
        <taxon>Craniata</taxon>
        <taxon>Vertebrata</taxon>
        <taxon>Euteleostomi</taxon>
        <taxon>Mammalia</taxon>
        <taxon>Eutheria</taxon>
        <taxon>Laurasiatheria</taxon>
        <taxon>Artiodactyla</taxon>
        <taxon>Whippomorpha</taxon>
        <taxon>Cetacea</taxon>
        <taxon>Odontoceti</taxon>
        <taxon>Monodontidae</taxon>
        <taxon>Monodon</taxon>
    </lineage>
</organism>
<protein>
    <submittedName>
        <fullName evidence="2">Uncharacterized protein</fullName>
    </submittedName>
</protein>
<dbReference type="InterPro" id="IPR038274">
    <property type="entry name" value="Atg6/Beclin_C_sf"/>
</dbReference>
<sequence>ALAISALSTVELQTLRVELKLRERHFTGPTFTQPPSTPDCFGNSLFHLSSSARWRLQVPRDGGVGDAQRHHASQLRVANTAASPRNWTVSPSRSPQLHYYPEPSVKVTGGLSDILSGQTGVAHRWVREAQTLLGHLDTQLSVIEDECQSCKRCLEISERMKEGAGTGGGEADHELEEKNRETVTKILRMSRLRLRLDPEAAQYQREYSEFKRQQLEGCSKPGALYSWGVEQGECCWGLDGVAIRALAALEVSAYSQWSLESQTYLRRCCCTGLAAPFFWNSSFDYAVGLSWAVCSRSEKGLKKMRHPFMVDVEKGKKEDAGGSGGSCSTETQFSSAEQRTKDLKFMLLNLKWGRAWVSSQFYNK</sequence>
<proteinExistence type="predicted"/>
<name>A0A4U1EB15_MONMO</name>